<name>A0AAJ0M7B7_9PEZI</name>
<reference evidence="1" key="2">
    <citation type="submission" date="2023-06" db="EMBL/GenBank/DDBJ databases">
        <authorList>
            <consortium name="Lawrence Berkeley National Laboratory"/>
            <person name="Mondo S.J."/>
            <person name="Hensen N."/>
            <person name="Bonometti L."/>
            <person name="Westerberg I."/>
            <person name="Brannstrom I.O."/>
            <person name="Guillou S."/>
            <person name="Cros-Aarteil S."/>
            <person name="Calhoun S."/>
            <person name="Haridas S."/>
            <person name="Kuo A."/>
            <person name="Pangilinan J."/>
            <person name="Riley R."/>
            <person name="Labutti K."/>
            <person name="Andreopoulos B."/>
            <person name="Lipzen A."/>
            <person name="Chen C."/>
            <person name="Yanf M."/>
            <person name="Daum C."/>
            <person name="Ng V."/>
            <person name="Clum A."/>
            <person name="Steindorff A."/>
            <person name="Ohm R."/>
            <person name="Martin F."/>
            <person name="Silar P."/>
            <person name="Natvig D."/>
            <person name="Lalanne C."/>
            <person name="Gautier V."/>
            <person name="Ament-Velasquez S.L."/>
            <person name="Kruys A."/>
            <person name="Hutchinson M.I."/>
            <person name="Powell A.J."/>
            <person name="Barry K."/>
            <person name="Miller A.N."/>
            <person name="Grigoriev I.V."/>
            <person name="Debuchy R."/>
            <person name="Gladieux P."/>
            <person name="Thoren M.H."/>
            <person name="Johannesson H."/>
        </authorList>
    </citation>
    <scope>NUCLEOTIDE SEQUENCE</scope>
    <source>
        <strain evidence="1">CBS 333.67</strain>
    </source>
</reference>
<gene>
    <name evidence="1" type="ORF">B0T15DRAFT_389622</name>
</gene>
<dbReference type="Gene3D" id="3.30.70.330">
    <property type="match status" value="1"/>
</dbReference>
<dbReference type="InterPro" id="IPR035979">
    <property type="entry name" value="RBD_domain_sf"/>
</dbReference>
<accession>A0AAJ0M7B7</accession>
<dbReference type="SUPFAM" id="SSF54928">
    <property type="entry name" value="RNA-binding domain, RBD"/>
    <property type="match status" value="1"/>
</dbReference>
<dbReference type="RefSeq" id="XP_062727379.1">
    <property type="nucleotide sequence ID" value="XM_062864502.1"/>
</dbReference>
<dbReference type="Proteomes" id="UP001273166">
    <property type="component" value="Unassembled WGS sequence"/>
</dbReference>
<reference evidence="1" key="1">
    <citation type="journal article" date="2023" name="Mol. Phylogenet. Evol.">
        <title>Genome-scale phylogeny and comparative genomics of the fungal order Sordariales.</title>
        <authorList>
            <person name="Hensen N."/>
            <person name="Bonometti L."/>
            <person name="Westerberg I."/>
            <person name="Brannstrom I.O."/>
            <person name="Guillou S."/>
            <person name="Cros-Aarteil S."/>
            <person name="Calhoun S."/>
            <person name="Haridas S."/>
            <person name="Kuo A."/>
            <person name="Mondo S."/>
            <person name="Pangilinan J."/>
            <person name="Riley R."/>
            <person name="LaButti K."/>
            <person name="Andreopoulos B."/>
            <person name="Lipzen A."/>
            <person name="Chen C."/>
            <person name="Yan M."/>
            <person name="Daum C."/>
            <person name="Ng V."/>
            <person name="Clum A."/>
            <person name="Steindorff A."/>
            <person name="Ohm R.A."/>
            <person name="Martin F."/>
            <person name="Silar P."/>
            <person name="Natvig D.O."/>
            <person name="Lalanne C."/>
            <person name="Gautier V."/>
            <person name="Ament-Velasquez S.L."/>
            <person name="Kruys A."/>
            <person name="Hutchinson M.I."/>
            <person name="Powell A.J."/>
            <person name="Barry K."/>
            <person name="Miller A.N."/>
            <person name="Grigoriev I.V."/>
            <person name="Debuchy R."/>
            <person name="Gladieux P."/>
            <person name="Hiltunen Thoren M."/>
            <person name="Johannesson H."/>
        </authorList>
    </citation>
    <scope>NUCLEOTIDE SEQUENCE</scope>
    <source>
        <strain evidence="1">CBS 333.67</strain>
    </source>
</reference>
<evidence type="ECO:0000313" key="2">
    <source>
        <dbReference type="Proteomes" id="UP001273166"/>
    </source>
</evidence>
<evidence type="ECO:0000313" key="1">
    <source>
        <dbReference type="EMBL" id="KAK3311599.1"/>
    </source>
</evidence>
<dbReference type="EMBL" id="JAUDZG010000001">
    <property type="protein sequence ID" value="KAK3311599.1"/>
    <property type="molecule type" value="Genomic_DNA"/>
</dbReference>
<comment type="caution">
    <text evidence="1">The sequence shown here is derived from an EMBL/GenBank/DDBJ whole genome shotgun (WGS) entry which is preliminary data.</text>
</comment>
<proteinExistence type="predicted"/>
<keyword evidence="2" id="KW-1185">Reference proteome</keyword>
<protein>
    <recommendedName>
        <fullName evidence="3">RRM domain-containing protein</fullName>
    </recommendedName>
</protein>
<sequence>MADPYARARRDYPTPDEIARRVAAGVSPNYRGDYTLQRNRPANIPPEHNCSVWITNLPPGVNHNQLLGAIRETGRVWACVITPPSGRYTSAAAKVTFFTPAAAQTMLARCNEPGQPGLVVGNHRAAVRPDRNPVAEARDPEDHTRVLSIRGPKDLVNEAYLANYFSRAFVYEIDEIIWLVEGEAINVLEWRFGSYRCQAQWAWRNIQEDAYLQQRGVVITFQRDPCDISR</sequence>
<dbReference type="InterPro" id="IPR012677">
    <property type="entry name" value="Nucleotide-bd_a/b_plait_sf"/>
</dbReference>
<organism evidence="1 2">
    <name type="scientific">Chaetomium strumarium</name>
    <dbReference type="NCBI Taxonomy" id="1170767"/>
    <lineage>
        <taxon>Eukaryota</taxon>
        <taxon>Fungi</taxon>
        <taxon>Dikarya</taxon>
        <taxon>Ascomycota</taxon>
        <taxon>Pezizomycotina</taxon>
        <taxon>Sordariomycetes</taxon>
        <taxon>Sordariomycetidae</taxon>
        <taxon>Sordariales</taxon>
        <taxon>Chaetomiaceae</taxon>
        <taxon>Chaetomium</taxon>
    </lineage>
</organism>
<dbReference type="AlphaFoldDB" id="A0AAJ0M7B7"/>
<evidence type="ECO:0008006" key="3">
    <source>
        <dbReference type="Google" id="ProtNLM"/>
    </source>
</evidence>
<dbReference type="GeneID" id="87883331"/>
<dbReference type="GO" id="GO:0003676">
    <property type="term" value="F:nucleic acid binding"/>
    <property type="evidence" value="ECO:0007669"/>
    <property type="project" value="InterPro"/>
</dbReference>